<dbReference type="Pfam" id="PF12770">
    <property type="entry name" value="CHAT"/>
    <property type="match status" value="1"/>
</dbReference>
<feature type="region of interest" description="Disordered" evidence="1">
    <location>
        <begin position="1111"/>
        <end position="1164"/>
    </location>
</feature>
<gene>
    <name evidence="3" type="ORF">SAVMC3_37750</name>
</gene>
<evidence type="ECO:0000313" key="3">
    <source>
        <dbReference type="EMBL" id="BBJ51146.1"/>
    </source>
</evidence>
<protein>
    <recommendedName>
        <fullName evidence="2">CHAT domain-containing protein</fullName>
    </recommendedName>
</protein>
<evidence type="ECO:0000256" key="1">
    <source>
        <dbReference type="SAM" id="MobiDB-lite"/>
    </source>
</evidence>
<sequence>MPAQPVDPVDPLDPVDSPDSADAPDSTDPADPADSSDHLDLLDPLDLLAEREEVLEELSGLPADDPEVPRLCAYAGELSIRLHMLRQEPEDLELAAEAFGHAFARPGTDAEWHSWRIMYGHVRACQFDAEPSPELLDECLALVAEGLAGLPTGDELGGAHELGGTGGTGVTGEPGVTDEAGEPDESHDTYEAVRGLGLRLLAAGTKVRCLDCPEDAPAEERTRLFEEALRRHEEAYEHLAPGDPDDAADLNEALGYLRFERGVLLGSAEDGAASAAHYRAALDAPRPASDLPFVRHSLGLALLLHGLVTSDRDVLEEARDAFGTALLDAGRAGGDRPEWAWEAEIRSAYIRAVLWAKWQDQGHGAAAEVELAALLAEPDALDRLSPVYLDIFGRLLYERAAHRDDPQGRDRGIMLLRRAVAEWRPEHDGNVTAAALLLATFQQIRHQDDPDPSRLQDIVRGASLAMADEELDPESVQLARMMLAWARHGLEEMGLHAETEGLPEQPGFEELRDMFTAMFVTEEDRNLVDLGERSDFPGIYRDMGGDRRRMAILDEGFARLDALSPDNEFRPRLAAMLLSQLVVLDPNNTDVGADRKQRLLDIVLEHGRVDPDWDRHAQAVVGAARLRDEMAGSGARMDEVLAHFDRAAATGAGDTAIPEVAFARLLARTHRGQTVGAADDLEAAAEAWRQLRDMPHISDYMRRMMDAQLAGMDAQNAAQRGDLAAVDRHIATVLEAHASLDPEDTSRIQLWTSLENALMNRDELARSLGAPLAPPPPGRPTVDTLRREAARLPRSHRAWVLGDNGISRFGRAMRNRDADALADAVTLLREAHDLAEEDSDSRLRYGHCLASAHCVLSEMLPTPHLRRSHLAKGIALFEKAFEQVKGPEHRLYAPVGLSLGRAYRTRDDLGRGDRAEGRRIGLEALRGHAWAALLQSGTAHAAQAAAQATSTALEVAGWCLRDNVPEEAVQALDACRGLVLHAATTSTTVPERLVAAGHIDLAEQWRAAGAGDPLSAAGGGPTLPSELRRRVLAALTAGDVSQERLLDPPTPREIADALRALRKDALVYLVPASEDGGGTAVVVTNGGDVHAVPLPNLTEVAAPLKEYAPAGTYARDAGPRPGGETAAPGGRDGGREGGRDGGPERDLGPVPGFATGEYGSQGARVDTPTLRKQLERLCGWAWYAAMRPLFAEFPEPRAGRVPRLVLVPMGALGLVPWHAAWEQGDDGRRRYALQAAEISYAASARLLCEVAARPAVAHSGAALVVGNPTGDLHYAGEEADAVQRAFYPRGQFLGRRGSGPADGAGSPQEVLSWLRKGGEDEGGVLHLACHAVVAENAPRSAYLALHQGELSAEELTEAVSDGSRGHLGLVLLAACRSHVSGRGHNEAYTLATAFLVSGARSVIGSLWPVPDDATSVLMYLTHHYLRTGGEPPAKALRRAQLWMLDPDRDRSAELPAELADRVRHIDPDDLSAWAGFTHLGQ</sequence>
<dbReference type="InterPro" id="IPR024983">
    <property type="entry name" value="CHAT_dom"/>
</dbReference>
<evidence type="ECO:0000259" key="2">
    <source>
        <dbReference type="Pfam" id="PF12770"/>
    </source>
</evidence>
<feature type="region of interest" description="Disordered" evidence="1">
    <location>
        <begin position="1"/>
        <end position="40"/>
    </location>
</feature>
<proteinExistence type="predicted"/>
<reference evidence="3" key="1">
    <citation type="submission" date="2019-04" db="EMBL/GenBank/DDBJ databases">
        <title>Draft genome sequences of Streptomyces avermitilis MC3.</title>
        <authorList>
            <person name="Komaki H."/>
            <person name="Tamura T."/>
            <person name="Hosoyama A."/>
        </authorList>
    </citation>
    <scope>NUCLEOTIDE SEQUENCE</scope>
    <source>
        <strain evidence="3">MC3</strain>
    </source>
</reference>
<accession>A0A499VT94</accession>
<dbReference type="EMBL" id="AP019621">
    <property type="protein sequence ID" value="BBJ51146.1"/>
    <property type="molecule type" value="Genomic_DNA"/>
</dbReference>
<feature type="domain" description="CHAT" evidence="2">
    <location>
        <begin position="1176"/>
        <end position="1481"/>
    </location>
</feature>
<feature type="region of interest" description="Disordered" evidence="1">
    <location>
        <begin position="154"/>
        <end position="187"/>
    </location>
</feature>
<feature type="compositionally biased region" description="Basic and acidic residues" evidence="1">
    <location>
        <begin position="1132"/>
        <end position="1147"/>
    </location>
</feature>
<organism evidence="3">
    <name type="scientific">Streptomyces avermitilis</name>
    <dbReference type="NCBI Taxonomy" id="33903"/>
    <lineage>
        <taxon>Bacteria</taxon>
        <taxon>Bacillati</taxon>
        <taxon>Actinomycetota</taxon>
        <taxon>Actinomycetes</taxon>
        <taxon>Kitasatosporales</taxon>
        <taxon>Streptomycetaceae</taxon>
        <taxon>Streptomyces</taxon>
    </lineage>
</organism>
<dbReference type="RefSeq" id="WP_010984703.1">
    <property type="nucleotide sequence ID" value="NZ_BAABTN010000053.1"/>
</dbReference>
<dbReference type="OMA" id="PWHAAWE"/>
<feature type="compositionally biased region" description="Gly residues" evidence="1">
    <location>
        <begin position="160"/>
        <end position="172"/>
    </location>
</feature>
<dbReference type="GeneID" id="41540348"/>
<feature type="compositionally biased region" description="Low complexity" evidence="1">
    <location>
        <begin position="1"/>
        <end position="33"/>
    </location>
</feature>
<name>A0A499VT94_STRAX</name>